<dbReference type="KEGG" id="gaw:V144x_21190"/>
<sequence>MNAEAQRKLIFTPEEASLRLPLVQAIVKDIVELFQNLNDRQERIAEIKRLPGASARDEESAYSEELIQAELDIENDLEQLKGYVSELIDLGVELEDPGMGVVNFPALREGKEISLCWKYGEEEIAYWHHLDEGFSDRQLLFEESLKRDSEENDDDPIV</sequence>
<dbReference type="RefSeq" id="WP_144985071.1">
    <property type="nucleotide sequence ID" value="NZ_CP037920.1"/>
</dbReference>
<dbReference type="EMBL" id="CP037920">
    <property type="protein sequence ID" value="QDT96661.1"/>
    <property type="molecule type" value="Genomic_DNA"/>
</dbReference>
<reference evidence="1 2" key="1">
    <citation type="submission" date="2019-03" db="EMBL/GenBank/DDBJ databases">
        <title>Deep-cultivation of Planctomycetes and their phenomic and genomic characterization uncovers novel biology.</title>
        <authorList>
            <person name="Wiegand S."/>
            <person name="Jogler M."/>
            <person name="Boedeker C."/>
            <person name="Pinto D."/>
            <person name="Vollmers J."/>
            <person name="Rivas-Marin E."/>
            <person name="Kohn T."/>
            <person name="Peeters S.H."/>
            <person name="Heuer A."/>
            <person name="Rast P."/>
            <person name="Oberbeckmann S."/>
            <person name="Bunk B."/>
            <person name="Jeske O."/>
            <person name="Meyerdierks A."/>
            <person name="Storesund J.E."/>
            <person name="Kallscheuer N."/>
            <person name="Luecker S."/>
            <person name="Lage O.M."/>
            <person name="Pohl T."/>
            <person name="Merkel B.J."/>
            <person name="Hornburger P."/>
            <person name="Mueller R.-W."/>
            <person name="Bruemmer F."/>
            <person name="Labrenz M."/>
            <person name="Spormann A.M."/>
            <person name="Op den Camp H."/>
            <person name="Overmann J."/>
            <person name="Amann R."/>
            <person name="Jetten M.S.M."/>
            <person name="Mascher T."/>
            <person name="Medema M.H."/>
            <person name="Devos D.P."/>
            <person name="Kaster A.-K."/>
            <person name="Ovreas L."/>
            <person name="Rohde M."/>
            <person name="Galperin M.Y."/>
            <person name="Jogler C."/>
        </authorList>
    </citation>
    <scope>NUCLEOTIDE SEQUENCE [LARGE SCALE GENOMIC DNA]</scope>
    <source>
        <strain evidence="1 2">V144</strain>
    </source>
</reference>
<evidence type="ECO:0000313" key="1">
    <source>
        <dbReference type="EMBL" id="QDT96661.1"/>
    </source>
</evidence>
<protein>
    <recommendedName>
        <fullName evidence="3">DUF2203 domain-containing protein</fullName>
    </recommendedName>
</protein>
<accession>A0A517VUI2</accession>
<proteinExistence type="predicted"/>
<name>A0A517VUI2_9PLAN</name>
<evidence type="ECO:0000313" key="2">
    <source>
        <dbReference type="Proteomes" id="UP000318704"/>
    </source>
</evidence>
<organism evidence="1 2">
    <name type="scientific">Gimesia aquarii</name>
    <dbReference type="NCBI Taxonomy" id="2527964"/>
    <lineage>
        <taxon>Bacteria</taxon>
        <taxon>Pseudomonadati</taxon>
        <taxon>Planctomycetota</taxon>
        <taxon>Planctomycetia</taxon>
        <taxon>Planctomycetales</taxon>
        <taxon>Planctomycetaceae</taxon>
        <taxon>Gimesia</taxon>
    </lineage>
</organism>
<dbReference type="InterPro" id="IPR018699">
    <property type="entry name" value="DUF2203"/>
</dbReference>
<dbReference type="Proteomes" id="UP000318704">
    <property type="component" value="Chromosome"/>
</dbReference>
<dbReference type="AlphaFoldDB" id="A0A517VUI2"/>
<gene>
    <name evidence="1" type="ORF">V144x_21190</name>
</gene>
<evidence type="ECO:0008006" key="3">
    <source>
        <dbReference type="Google" id="ProtNLM"/>
    </source>
</evidence>
<dbReference type="Pfam" id="PF09969">
    <property type="entry name" value="DUF2203"/>
    <property type="match status" value="1"/>
</dbReference>